<dbReference type="PROSITE" id="PS00606">
    <property type="entry name" value="KS3_1"/>
    <property type="match status" value="1"/>
</dbReference>
<dbReference type="InterPro" id="IPR049551">
    <property type="entry name" value="PKS_DH_C"/>
</dbReference>
<dbReference type="GO" id="GO:0017000">
    <property type="term" value="P:antibiotic biosynthetic process"/>
    <property type="evidence" value="ECO:0007669"/>
    <property type="project" value="UniProtKB-KW"/>
</dbReference>
<name>A0A0M2GG91_9ACTN</name>
<dbReference type="InterPro" id="IPR014030">
    <property type="entry name" value="Ketoacyl_synth_N"/>
</dbReference>
<dbReference type="InterPro" id="IPR050091">
    <property type="entry name" value="PKS_NRPS_Biosynth_Enz"/>
</dbReference>
<proteinExistence type="predicted"/>
<dbReference type="Pfam" id="PF00550">
    <property type="entry name" value="PP-binding"/>
    <property type="match status" value="1"/>
</dbReference>
<evidence type="ECO:0000256" key="2">
    <source>
        <dbReference type="ARBA" id="ARBA00022450"/>
    </source>
</evidence>
<dbReference type="Proteomes" id="UP000034786">
    <property type="component" value="Unassembled WGS sequence"/>
</dbReference>
<dbReference type="SMART" id="SM01294">
    <property type="entry name" value="PKS_PP_betabranch"/>
    <property type="match status" value="1"/>
</dbReference>
<dbReference type="InterPro" id="IPR016035">
    <property type="entry name" value="Acyl_Trfase/lysoPLipase"/>
</dbReference>
<dbReference type="Gene3D" id="3.40.50.720">
    <property type="entry name" value="NAD(P)-binding Rossmann-like Domain"/>
    <property type="match status" value="1"/>
</dbReference>
<feature type="domain" description="Carrier" evidence="8">
    <location>
        <begin position="994"/>
        <end position="1069"/>
    </location>
</feature>
<dbReference type="SMART" id="SM00827">
    <property type="entry name" value="PKS_AT"/>
    <property type="match status" value="1"/>
</dbReference>
<dbReference type="Gene3D" id="3.40.366.10">
    <property type="entry name" value="Malonyl-Coenzyme A Acyl Carrier Protein, domain 2"/>
    <property type="match status" value="1"/>
</dbReference>
<feature type="active site" description="Proton donor; for dehydratase activity" evidence="7">
    <location>
        <position position="419"/>
    </location>
</feature>
<dbReference type="Gene3D" id="1.10.1200.10">
    <property type="entry name" value="ACP-like"/>
    <property type="match status" value="1"/>
</dbReference>
<dbReference type="Pfam" id="PF08659">
    <property type="entry name" value="KR"/>
    <property type="match status" value="1"/>
</dbReference>
<feature type="region of interest" description="C-terminal hotdog fold" evidence="7">
    <location>
        <begin position="358"/>
        <end position="497"/>
    </location>
</feature>
<dbReference type="PROSITE" id="PS52004">
    <property type="entry name" value="KS3_2"/>
    <property type="match status" value="1"/>
</dbReference>
<evidence type="ECO:0000256" key="1">
    <source>
        <dbReference type="ARBA" id="ARBA00004792"/>
    </source>
</evidence>
<dbReference type="InterPro" id="IPR014043">
    <property type="entry name" value="Acyl_transferase_dom"/>
</dbReference>
<dbReference type="STRING" id="284040.UK15_38785"/>
<dbReference type="GO" id="GO:0006633">
    <property type="term" value="P:fatty acid biosynthetic process"/>
    <property type="evidence" value="ECO:0007669"/>
    <property type="project" value="InterPro"/>
</dbReference>
<dbReference type="InterPro" id="IPR018201">
    <property type="entry name" value="Ketoacyl_synth_AS"/>
</dbReference>
<organism evidence="11 12">
    <name type="scientific">Streptomyces variegatus</name>
    <dbReference type="NCBI Taxonomy" id="284040"/>
    <lineage>
        <taxon>Bacteria</taxon>
        <taxon>Bacillati</taxon>
        <taxon>Actinomycetota</taxon>
        <taxon>Actinomycetes</taxon>
        <taxon>Kitasatosporales</taxon>
        <taxon>Streptomycetaceae</taxon>
        <taxon>Streptomyces</taxon>
    </lineage>
</organism>
<evidence type="ECO:0000259" key="8">
    <source>
        <dbReference type="PROSITE" id="PS50075"/>
    </source>
</evidence>
<dbReference type="InterPro" id="IPR057326">
    <property type="entry name" value="KR_dom"/>
</dbReference>
<evidence type="ECO:0000259" key="10">
    <source>
        <dbReference type="PROSITE" id="PS52019"/>
    </source>
</evidence>
<feature type="active site" description="Proton acceptor; for dehydratase activity" evidence="7">
    <location>
        <position position="254"/>
    </location>
</feature>
<dbReference type="InterPro" id="IPR036736">
    <property type="entry name" value="ACP-like_sf"/>
</dbReference>
<feature type="region of interest" description="N-terminal hotdog fold" evidence="7">
    <location>
        <begin position="222"/>
        <end position="346"/>
    </location>
</feature>
<reference evidence="12" key="1">
    <citation type="submission" date="2015-02" db="EMBL/GenBank/DDBJ databases">
        <authorList>
            <person name="Ju K.-S."/>
            <person name="Doroghazi J.R."/>
            <person name="Metcalf W."/>
        </authorList>
    </citation>
    <scope>NUCLEOTIDE SEQUENCE [LARGE SCALE GENOMIC DNA]</scope>
    <source>
        <strain evidence="12">NRRL B-16380</strain>
    </source>
</reference>
<dbReference type="InterPro" id="IPR036291">
    <property type="entry name" value="NAD(P)-bd_dom_sf"/>
</dbReference>
<dbReference type="GO" id="GO:0004315">
    <property type="term" value="F:3-oxoacyl-[acyl-carrier-protein] synthase activity"/>
    <property type="evidence" value="ECO:0007669"/>
    <property type="project" value="InterPro"/>
</dbReference>
<dbReference type="SMART" id="SM00826">
    <property type="entry name" value="PKS_DH"/>
    <property type="match status" value="1"/>
</dbReference>
<dbReference type="PROSITE" id="PS52019">
    <property type="entry name" value="PKS_MFAS_DH"/>
    <property type="match status" value="1"/>
</dbReference>
<dbReference type="InterPro" id="IPR020806">
    <property type="entry name" value="PKS_PP-bd"/>
</dbReference>
<dbReference type="InterPro" id="IPR016039">
    <property type="entry name" value="Thiolase-like"/>
</dbReference>
<keyword evidence="5" id="KW-0045">Antibiotic biosynthesis</keyword>
<evidence type="ECO:0000256" key="6">
    <source>
        <dbReference type="ARBA" id="ARBA00023268"/>
    </source>
</evidence>
<evidence type="ECO:0000256" key="4">
    <source>
        <dbReference type="ARBA" id="ARBA00022679"/>
    </source>
</evidence>
<accession>A0A0M2GG91</accession>
<dbReference type="RefSeq" id="WP_045297486.1">
    <property type="nucleotide sequence ID" value="NZ_JYJH01000092.1"/>
</dbReference>
<dbReference type="SUPFAM" id="SSF53901">
    <property type="entry name" value="Thiolase-like"/>
    <property type="match status" value="1"/>
</dbReference>
<comment type="pathway">
    <text evidence="1">Antibiotic biosynthesis.</text>
</comment>
<dbReference type="PANTHER" id="PTHR43775:SF51">
    <property type="entry name" value="INACTIVE PHENOLPHTHIOCEROL SYNTHESIS POLYKETIDE SYNTHASE TYPE I PKS1-RELATED"/>
    <property type="match status" value="1"/>
</dbReference>
<evidence type="ECO:0000313" key="12">
    <source>
        <dbReference type="Proteomes" id="UP000034786"/>
    </source>
</evidence>
<dbReference type="PROSITE" id="PS50075">
    <property type="entry name" value="CARRIER"/>
    <property type="match status" value="1"/>
</dbReference>
<feature type="non-terminal residue" evidence="11">
    <location>
        <position position="1"/>
    </location>
</feature>
<evidence type="ECO:0000313" key="11">
    <source>
        <dbReference type="EMBL" id="KJK33681.1"/>
    </source>
</evidence>
<dbReference type="GO" id="GO:0031177">
    <property type="term" value="F:phosphopantetheine binding"/>
    <property type="evidence" value="ECO:0007669"/>
    <property type="project" value="InterPro"/>
</dbReference>
<dbReference type="InterPro" id="IPR055123">
    <property type="entry name" value="SpnB-like_Rossmann"/>
</dbReference>
<keyword evidence="6" id="KW-0511">Multifunctional enzyme</keyword>
<dbReference type="InterPro" id="IPR001227">
    <property type="entry name" value="Ac_transferase_dom_sf"/>
</dbReference>
<keyword evidence="2" id="KW-0596">Phosphopantetheine</keyword>
<dbReference type="InterPro" id="IPR049552">
    <property type="entry name" value="PKS_DH_N"/>
</dbReference>
<dbReference type="FunFam" id="3.40.50.720:FF:000381">
    <property type="entry name" value="Probable polyketide synthase pks17"/>
    <property type="match status" value="1"/>
</dbReference>
<feature type="domain" description="PKS/mFAS DH" evidence="10">
    <location>
        <begin position="222"/>
        <end position="497"/>
    </location>
</feature>
<dbReference type="InterPro" id="IPR049900">
    <property type="entry name" value="PKS_mFAS_DH"/>
</dbReference>
<keyword evidence="4" id="KW-0808">Transferase</keyword>
<dbReference type="SMART" id="SM00822">
    <property type="entry name" value="PKS_KR"/>
    <property type="match status" value="1"/>
</dbReference>
<evidence type="ECO:0000256" key="5">
    <source>
        <dbReference type="ARBA" id="ARBA00023194"/>
    </source>
</evidence>
<evidence type="ECO:0000259" key="9">
    <source>
        <dbReference type="PROSITE" id="PS52004"/>
    </source>
</evidence>
<feature type="domain" description="Ketosynthase family 3 (KS3)" evidence="9">
    <location>
        <begin position="1087"/>
        <end position="1364"/>
    </location>
</feature>
<keyword evidence="3" id="KW-0597">Phosphoprotein</keyword>
<keyword evidence="12" id="KW-1185">Reference proteome</keyword>
<dbReference type="Pfam" id="PF00698">
    <property type="entry name" value="Acyl_transf_1"/>
    <property type="match status" value="1"/>
</dbReference>
<dbReference type="SUPFAM" id="SSF51735">
    <property type="entry name" value="NAD(P)-binding Rossmann-fold domains"/>
    <property type="match status" value="2"/>
</dbReference>
<evidence type="ECO:0000256" key="3">
    <source>
        <dbReference type="ARBA" id="ARBA00022553"/>
    </source>
</evidence>
<dbReference type="CDD" id="cd08956">
    <property type="entry name" value="KR_3_FAS_SDR_x"/>
    <property type="match status" value="1"/>
</dbReference>
<feature type="non-terminal residue" evidence="11">
    <location>
        <position position="1364"/>
    </location>
</feature>
<dbReference type="InterPro" id="IPR042104">
    <property type="entry name" value="PKS_dehydratase_sf"/>
</dbReference>
<dbReference type="PANTHER" id="PTHR43775">
    <property type="entry name" value="FATTY ACID SYNTHASE"/>
    <property type="match status" value="1"/>
</dbReference>
<dbReference type="Pfam" id="PF22953">
    <property type="entry name" value="SpnB_Rossmann"/>
    <property type="match status" value="1"/>
</dbReference>
<dbReference type="InterPro" id="IPR013968">
    <property type="entry name" value="PKS_KR"/>
</dbReference>
<dbReference type="FunFam" id="1.10.1200.10:FF:000007">
    <property type="entry name" value="Probable polyketide synthase pks17"/>
    <property type="match status" value="1"/>
</dbReference>
<dbReference type="InterPro" id="IPR020807">
    <property type="entry name" value="PKS_DH"/>
</dbReference>
<comment type="caution">
    <text evidence="11">The sequence shown here is derived from an EMBL/GenBank/DDBJ whole genome shotgun (WGS) entry which is preliminary data.</text>
</comment>
<dbReference type="InterPro" id="IPR006162">
    <property type="entry name" value="Ppantetheine_attach_site"/>
</dbReference>
<dbReference type="PROSITE" id="PS00012">
    <property type="entry name" value="PHOSPHOPANTETHEINE"/>
    <property type="match status" value="1"/>
</dbReference>
<dbReference type="Gene3D" id="3.10.129.110">
    <property type="entry name" value="Polyketide synthase dehydratase"/>
    <property type="match status" value="1"/>
</dbReference>
<dbReference type="Gene3D" id="3.30.70.3290">
    <property type="match status" value="1"/>
</dbReference>
<sequence>AEALGGLDALSIAAVNGPTSVVISGDEHQVLETAKRFAQQGRKTKRLTVSHAFHSPRMEPMLAEFRRVAEGLSYQAPRIAVVSNVTGGMATAEELCDPGYWVRHVREAVRFADGVGVLAEQGVRTFVELGPDGVLSAMGQDSVDALFVPALRTDRPEAQSVTTAVAQAHVRGATVDWPTFFAGRGAKMVDLPTYAFQHQRYWLAGGRFAGGAERAGLGSAGHPLLSTAVELPDTGGVLYTGRLSLEEQPWLADHAVLGSVLLPGAALVDLAVWAGDQSGCGRVAELTFENPLVLPARGAVQIQVVVGDADEAGRRALTVYSRPAAATGGSWTRHADGLLAPESTVPAAEVSVWPPVDAEPVPVDGLYEDLADLGLTYGPVFQGLRAAWRRGAEVFAEVALPEAMADEAARYGLHPALLDAVLHTAGLTSPAEEAGAARLPFSWAGVSLHAAGATELRVRLASVGTDVFSLAVTDPSGEAVATVDALTVRPVTAEQFDTARGTGHGGSLFRVDWTPLPMAPSAAAEGSWAVLDDSAGLATLLSGEGAAVSSYRDLAELAAVDGRVPDVVVAAVPDRSGALSGEAGGEGLPEPVHETARWTLDLVREWLSHERFSGSRLILVTRGAVAVEAGEQVPDPAAAATWGLVRSAQSEHPERFVLADLDAAPAPGTAIALAAVLAAGEPQAAVRSGAVRVPRLTRDVSSTPAAPPVWDAEGTVLVTGGTGALGALVARHLVAEHGVRHLLLTSRRGLAAPGAAELRDELTGRGARVTVAACDVADRDALARTLAEVPAEHPLRAVVHTAGVLDDGVLEALSPERVSRVLRPKADGAWHLHTLTRHLDLSAFVLFSSAAGVLGGPGQANYAAANAFLDALAAHRHAAGLPARSLAWGLWDQTDGMAGALDAEDLERLRRSGMKPLSAEQGMALFDAACRAGDPVLVPLRLDTSALPVEPAAAVPAPLRGLVRRPVRKRAGTGGGALSLKGRLVALAEADRTRTLLELVRTEVAAVLGHASGAEIEPSRAFGELGFDSLSAVELRNRLTAATELRLPATLIFDHPTPAALANRLRVELLGEDEATDTSVTTVAAADEPIAIIGMACRYPGGVMSPEELWRLMATDGDGIGGFPTDRGWDLEKLYDPSPDNPGTSYVRDGGFLYEAAQFDPGFFGVVPSEALAMDPQHRLLLETSWEAFERAGIDPGTLKGSRTGVFAGIMYQDYASQVGAVPEGVDGYLGSGNAGSIASGRVAYTFGLEGPAMTVDTACSSSLVALHLAAQALRSGECTLALAGGVSVMSTPNTFVEFSRQRGLAADGRCKSFADAADGTGWGEGVGMLLVERLSDARRHGHPVLAVVRGSAVNQDGASNGLT</sequence>
<dbReference type="InterPro" id="IPR009081">
    <property type="entry name" value="PP-bd_ACP"/>
</dbReference>
<dbReference type="Pfam" id="PF21089">
    <property type="entry name" value="PKS_DH_N"/>
    <property type="match status" value="1"/>
</dbReference>
<dbReference type="SMART" id="SM00823">
    <property type="entry name" value="PKS_PP"/>
    <property type="match status" value="1"/>
</dbReference>
<dbReference type="SUPFAM" id="SSF52151">
    <property type="entry name" value="FabD/lysophospholipase-like"/>
    <property type="match status" value="1"/>
</dbReference>
<dbReference type="SMART" id="SM00825">
    <property type="entry name" value="PKS_KS"/>
    <property type="match status" value="1"/>
</dbReference>
<dbReference type="EMBL" id="JYJH01000092">
    <property type="protein sequence ID" value="KJK33681.1"/>
    <property type="molecule type" value="Genomic_DNA"/>
</dbReference>
<dbReference type="SUPFAM" id="SSF47336">
    <property type="entry name" value="ACP-like"/>
    <property type="match status" value="1"/>
</dbReference>
<gene>
    <name evidence="11" type="ORF">UK15_38785</name>
</gene>
<evidence type="ECO:0000256" key="7">
    <source>
        <dbReference type="PROSITE-ProRule" id="PRU01363"/>
    </source>
</evidence>
<dbReference type="Pfam" id="PF00109">
    <property type="entry name" value="ketoacyl-synt"/>
    <property type="match status" value="1"/>
</dbReference>
<protein>
    <submittedName>
        <fullName evidence="11">Uncharacterized protein</fullName>
    </submittedName>
</protein>
<dbReference type="Gene3D" id="3.40.47.10">
    <property type="match status" value="1"/>
</dbReference>
<dbReference type="CDD" id="cd00833">
    <property type="entry name" value="PKS"/>
    <property type="match status" value="1"/>
</dbReference>
<dbReference type="Pfam" id="PF14765">
    <property type="entry name" value="PS-DH"/>
    <property type="match status" value="1"/>
</dbReference>
<dbReference type="InterPro" id="IPR020841">
    <property type="entry name" value="PKS_Beta-ketoAc_synthase_dom"/>
</dbReference>
<dbReference type="GO" id="GO:0004312">
    <property type="term" value="F:fatty acid synthase activity"/>
    <property type="evidence" value="ECO:0007669"/>
    <property type="project" value="TreeGrafter"/>
</dbReference>